<protein>
    <submittedName>
        <fullName evidence="1">Uncharacterized protein</fullName>
    </submittedName>
</protein>
<proteinExistence type="predicted"/>
<organism evidence="1 2">
    <name type="scientific">Synaphobranchus kaupii</name>
    <name type="common">Kaup's arrowtooth eel</name>
    <dbReference type="NCBI Taxonomy" id="118154"/>
    <lineage>
        <taxon>Eukaryota</taxon>
        <taxon>Metazoa</taxon>
        <taxon>Chordata</taxon>
        <taxon>Craniata</taxon>
        <taxon>Vertebrata</taxon>
        <taxon>Euteleostomi</taxon>
        <taxon>Actinopterygii</taxon>
        <taxon>Neopterygii</taxon>
        <taxon>Teleostei</taxon>
        <taxon>Anguilliformes</taxon>
        <taxon>Synaphobranchidae</taxon>
        <taxon>Synaphobranchus</taxon>
    </lineage>
</organism>
<evidence type="ECO:0000313" key="1">
    <source>
        <dbReference type="EMBL" id="KAJ8382204.1"/>
    </source>
</evidence>
<sequence>MAPSHARASAAPPCLLRTVPFSGTKDRPAVEAGGRANERALAETNKPLCRTSGAAAQPPASRHEILMAELLSPLATLEWPPIDLPLKLAGCVRAPLLLHLLHLLLKELDTLTEGKTGRLHLPWDSMGLRGPAARRYLIAHQTRSPTAANLTQLRIIINNLFRLAVGSRASDTCPRCRE</sequence>
<dbReference type="AlphaFoldDB" id="A0A9Q1GDL0"/>
<comment type="caution">
    <text evidence="1">The sequence shown here is derived from an EMBL/GenBank/DDBJ whole genome shotgun (WGS) entry which is preliminary data.</text>
</comment>
<reference evidence="1" key="1">
    <citation type="journal article" date="2023" name="Science">
        <title>Genome structures resolve the early diversification of teleost fishes.</title>
        <authorList>
            <person name="Parey E."/>
            <person name="Louis A."/>
            <person name="Montfort J."/>
            <person name="Bouchez O."/>
            <person name="Roques C."/>
            <person name="Iampietro C."/>
            <person name="Lluch J."/>
            <person name="Castinel A."/>
            <person name="Donnadieu C."/>
            <person name="Desvignes T."/>
            <person name="Floi Bucao C."/>
            <person name="Jouanno E."/>
            <person name="Wen M."/>
            <person name="Mejri S."/>
            <person name="Dirks R."/>
            <person name="Jansen H."/>
            <person name="Henkel C."/>
            <person name="Chen W.J."/>
            <person name="Zahm M."/>
            <person name="Cabau C."/>
            <person name="Klopp C."/>
            <person name="Thompson A.W."/>
            <person name="Robinson-Rechavi M."/>
            <person name="Braasch I."/>
            <person name="Lecointre G."/>
            <person name="Bobe J."/>
            <person name="Postlethwait J.H."/>
            <person name="Berthelot C."/>
            <person name="Roest Crollius H."/>
            <person name="Guiguen Y."/>
        </authorList>
    </citation>
    <scope>NUCLEOTIDE SEQUENCE</scope>
    <source>
        <strain evidence="1">WJC10195</strain>
    </source>
</reference>
<gene>
    <name evidence="1" type="ORF">SKAU_G00029820</name>
</gene>
<evidence type="ECO:0000313" key="2">
    <source>
        <dbReference type="Proteomes" id="UP001152622"/>
    </source>
</evidence>
<dbReference type="Proteomes" id="UP001152622">
    <property type="component" value="Chromosome 1"/>
</dbReference>
<dbReference type="EMBL" id="JAINUF010000001">
    <property type="protein sequence ID" value="KAJ8382204.1"/>
    <property type="molecule type" value="Genomic_DNA"/>
</dbReference>
<name>A0A9Q1GDL0_SYNKA</name>
<keyword evidence="2" id="KW-1185">Reference proteome</keyword>
<accession>A0A9Q1GDL0</accession>